<accession>A0A7C9DLY3</accession>
<proteinExistence type="predicted"/>
<dbReference type="AlphaFoldDB" id="A0A7C9DLY3"/>
<evidence type="ECO:0000313" key="2">
    <source>
        <dbReference type="EMBL" id="MBA4641924.1"/>
    </source>
</evidence>
<reference evidence="2" key="2">
    <citation type="submission" date="2020-07" db="EMBL/GenBank/DDBJ databases">
        <authorList>
            <person name="Vera ALvarez R."/>
            <person name="Arias-Moreno D.M."/>
            <person name="Jimenez-Jacinto V."/>
            <person name="Jimenez-Bremont J.F."/>
            <person name="Swaminathan K."/>
            <person name="Moose S.P."/>
            <person name="Guerrero-Gonzalez M.L."/>
            <person name="Marino-Ramirez L."/>
            <person name="Landsman D."/>
            <person name="Rodriguez-Kessler M."/>
            <person name="Delgado-Sanchez P."/>
        </authorList>
    </citation>
    <scope>NUCLEOTIDE SEQUENCE</scope>
    <source>
        <tissue evidence="2">Cladode</tissue>
    </source>
</reference>
<name>A0A7C9DLY3_OPUST</name>
<evidence type="ECO:0000256" key="1">
    <source>
        <dbReference type="SAM" id="MobiDB-lite"/>
    </source>
</evidence>
<sequence length="117" mass="11500">MSSSDSSFSSTFFSSLAGSAAAPPAAAPPTGAAATATAPPPAGTEASFSLPAAMSSVMSFPLTCDNSNSSLSSSGSIPTEDKMFFKSSAEGLALPPKTANKYAATIFISAGFGSETK</sequence>
<organism evidence="2">
    <name type="scientific">Opuntia streptacantha</name>
    <name type="common">Prickly pear cactus</name>
    <name type="synonym">Opuntia cardona</name>
    <dbReference type="NCBI Taxonomy" id="393608"/>
    <lineage>
        <taxon>Eukaryota</taxon>
        <taxon>Viridiplantae</taxon>
        <taxon>Streptophyta</taxon>
        <taxon>Embryophyta</taxon>
        <taxon>Tracheophyta</taxon>
        <taxon>Spermatophyta</taxon>
        <taxon>Magnoliopsida</taxon>
        <taxon>eudicotyledons</taxon>
        <taxon>Gunneridae</taxon>
        <taxon>Pentapetalae</taxon>
        <taxon>Caryophyllales</taxon>
        <taxon>Cactineae</taxon>
        <taxon>Cactaceae</taxon>
        <taxon>Opuntioideae</taxon>
        <taxon>Opuntia</taxon>
    </lineage>
</organism>
<reference evidence="2" key="1">
    <citation type="journal article" date="2013" name="J. Plant Res.">
        <title>Effect of fungi and light on seed germination of three Opuntia species from semiarid lands of central Mexico.</title>
        <authorList>
            <person name="Delgado-Sanchez P."/>
            <person name="Jimenez-Bremont J.F."/>
            <person name="Guerrero-Gonzalez Mde L."/>
            <person name="Flores J."/>
        </authorList>
    </citation>
    <scope>NUCLEOTIDE SEQUENCE</scope>
    <source>
        <tissue evidence="2">Cladode</tissue>
    </source>
</reference>
<feature type="region of interest" description="Disordered" evidence="1">
    <location>
        <begin position="19"/>
        <end position="47"/>
    </location>
</feature>
<protein>
    <submittedName>
        <fullName evidence="2">Uncharacterized protein</fullName>
    </submittedName>
</protein>
<dbReference type="EMBL" id="GISG01126344">
    <property type="protein sequence ID" value="MBA4641924.1"/>
    <property type="molecule type" value="Transcribed_RNA"/>
</dbReference>